<proteinExistence type="predicted"/>
<protein>
    <recommendedName>
        <fullName evidence="3">C2 domain-containing protein</fullName>
    </recommendedName>
</protein>
<dbReference type="EMBL" id="JACEFO010001778">
    <property type="protein sequence ID" value="KAF8703316.1"/>
    <property type="molecule type" value="Genomic_DNA"/>
</dbReference>
<dbReference type="AlphaFoldDB" id="A0A835BND1"/>
<gene>
    <name evidence="1" type="ORF">HU200_032113</name>
</gene>
<dbReference type="OrthoDB" id="687396at2759"/>
<evidence type="ECO:0000313" key="1">
    <source>
        <dbReference type="EMBL" id="KAF8703316.1"/>
    </source>
</evidence>
<dbReference type="PANTHER" id="PTHR35503:SF2">
    <property type="entry name" value="OS04G0455700 PROTEIN"/>
    <property type="match status" value="1"/>
</dbReference>
<reference evidence="1" key="1">
    <citation type="submission" date="2020-07" db="EMBL/GenBank/DDBJ databases">
        <title>Genome sequence and genetic diversity analysis of an under-domesticated orphan crop, white fonio (Digitaria exilis).</title>
        <authorList>
            <person name="Bennetzen J.L."/>
            <person name="Chen S."/>
            <person name="Ma X."/>
            <person name="Wang X."/>
            <person name="Yssel A.E.J."/>
            <person name="Chaluvadi S.R."/>
            <person name="Johnson M."/>
            <person name="Gangashetty P."/>
            <person name="Hamidou F."/>
            <person name="Sanogo M.D."/>
            <person name="Zwaenepoel A."/>
            <person name="Wallace J."/>
            <person name="Van De Peer Y."/>
            <person name="Van Deynze A."/>
        </authorList>
    </citation>
    <scope>NUCLEOTIDE SEQUENCE</scope>
    <source>
        <tissue evidence="1">Leaves</tissue>
    </source>
</reference>
<accession>A0A835BND1</accession>
<dbReference type="PANTHER" id="PTHR35503">
    <property type="entry name" value="OSJNBA0006M15.15 PROTEIN"/>
    <property type="match status" value="1"/>
</dbReference>
<evidence type="ECO:0000313" key="2">
    <source>
        <dbReference type="Proteomes" id="UP000636709"/>
    </source>
</evidence>
<sequence length="216" mass="22583">MEGSRGQPGLELSVRIVKAAGLDHQENGGGGGGALFVRYYVPAGDGRRRLRVDTREVATCDGGDTCHWGELARFERWGSPAAAGGAIAFELRWRPRRPSSGLAALLVGSGAGRPSSRVLARGELAWPDQGAAAAVAEERWLVLSPAGSGVRGCKAPRLLVQVDASVRAAGDQVKGVTMRGPGVRSDECCGAGERCGQCGWVGNEEDMFLAATFAHQ</sequence>
<comment type="caution">
    <text evidence="1">The sequence shown here is derived from an EMBL/GenBank/DDBJ whole genome shotgun (WGS) entry which is preliminary data.</text>
</comment>
<keyword evidence="2" id="KW-1185">Reference proteome</keyword>
<organism evidence="1 2">
    <name type="scientific">Digitaria exilis</name>
    <dbReference type="NCBI Taxonomy" id="1010633"/>
    <lineage>
        <taxon>Eukaryota</taxon>
        <taxon>Viridiplantae</taxon>
        <taxon>Streptophyta</taxon>
        <taxon>Embryophyta</taxon>
        <taxon>Tracheophyta</taxon>
        <taxon>Spermatophyta</taxon>
        <taxon>Magnoliopsida</taxon>
        <taxon>Liliopsida</taxon>
        <taxon>Poales</taxon>
        <taxon>Poaceae</taxon>
        <taxon>PACMAD clade</taxon>
        <taxon>Panicoideae</taxon>
        <taxon>Panicodae</taxon>
        <taxon>Paniceae</taxon>
        <taxon>Anthephorinae</taxon>
        <taxon>Digitaria</taxon>
    </lineage>
</organism>
<evidence type="ECO:0008006" key="3">
    <source>
        <dbReference type="Google" id="ProtNLM"/>
    </source>
</evidence>
<name>A0A835BND1_9POAL</name>
<dbReference type="Proteomes" id="UP000636709">
    <property type="component" value="Unassembled WGS sequence"/>
</dbReference>